<dbReference type="Gramene" id="rna-AYBTSS11_LOCUS12987">
    <property type="protein sequence ID" value="CAJ1948064.1"/>
    <property type="gene ID" value="gene-AYBTSS11_LOCUS12987"/>
</dbReference>
<dbReference type="GO" id="GO:0005739">
    <property type="term" value="C:mitochondrion"/>
    <property type="evidence" value="ECO:0007669"/>
    <property type="project" value="EnsemblPlants"/>
</dbReference>
<proteinExistence type="inferred from homology"/>
<dbReference type="HAMAP" id="MF_00255">
    <property type="entry name" value="Gly_tRNA_synth_beta"/>
    <property type="match status" value="1"/>
</dbReference>
<keyword evidence="9" id="KW-0030">Aminoacyl-tRNA synthetase</keyword>
<dbReference type="NCBIfam" id="TIGR00388">
    <property type="entry name" value="glyQ"/>
    <property type="match status" value="1"/>
</dbReference>
<dbReference type="CDD" id="cd00733">
    <property type="entry name" value="GlyRS_alpha_core"/>
    <property type="match status" value="1"/>
</dbReference>
<keyword evidence="4" id="KW-0963">Cytoplasm</keyword>
<dbReference type="GO" id="GO:0006426">
    <property type="term" value="P:glycyl-tRNA aminoacylation"/>
    <property type="evidence" value="ECO:0007669"/>
    <property type="project" value="InterPro"/>
</dbReference>
<dbReference type="GO" id="GO:0006420">
    <property type="term" value="P:arginyl-tRNA aminoacylation"/>
    <property type="evidence" value="ECO:0007669"/>
    <property type="project" value="InterPro"/>
</dbReference>
<dbReference type="GO" id="GO:0004814">
    <property type="term" value="F:arginine-tRNA ligase activity"/>
    <property type="evidence" value="ECO:0007669"/>
    <property type="project" value="InterPro"/>
</dbReference>
<accession>A0AA86SFH8</accession>
<evidence type="ECO:0000313" key="13">
    <source>
        <dbReference type="EMBL" id="CAJ1948064.1"/>
    </source>
</evidence>
<evidence type="ECO:0000256" key="4">
    <source>
        <dbReference type="ARBA" id="ARBA00022490"/>
    </source>
</evidence>
<dbReference type="GO" id="GO:0004820">
    <property type="term" value="F:glycine-tRNA ligase activity"/>
    <property type="evidence" value="ECO:0007669"/>
    <property type="project" value="UniProtKB-EC"/>
</dbReference>
<dbReference type="SUPFAM" id="SSF109604">
    <property type="entry name" value="HD-domain/PDEase-like"/>
    <property type="match status" value="1"/>
</dbReference>
<dbReference type="NCBIfam" id="TIGR00211">
    <property type="entry name" value="glyS"/>
    <property type="match status" value="1"/>
</dbReference>
<dbReference type="EMBL" id="OY731401">
    <property type="protein sequence ID" value="CAJ1948064.1"/>
    <property type="molecule type" value="Genomic_DNA"/>
</dbReference>
<dbReference type="Pfam" id="PF02092">
    <property type="entry name" value="tRNA_synt_2f"/>
    <property type="match status" value="1"/>
</dbReference>
<evidence type="ECO:0000256" key="8">
    <source>
        <dbReference type="ARBA" id="ARBA00022917"/>
    </source>
</evidence>
<dbReference type="GO" id="GO:0005524">
    <property type="term" value="F:ATP binding"/>
    <property type="evidence" value="ECO:0007669"/>
    <property type="project" value="UniProtKB-KW"/>
</dbReference>
<dbReference type="Pfam" id="PF02091">
    <property type="entry name" value="tRNA-synt_2e"/>
    <property type="match status" value="1"/>
</dbReference>
<dbReference type="InterPro" id="IPR045864">
    <property type="entry name" value="aa-tRNA-synth_II/BPL/LPL"/>
</dbReference>
<dbReference type="FunFam" id="3.30.930.10:FF:000006">
    <property type="entry name" value="Glycine--tRNA ligase alpha subunit"/>
    <property type="match status" value="1"/>
</dbReference>
<feature type="domain" description="DALR anticodon binding" evidence="12">
    <location>
        <begin position="1081"/>
        <end position="1173"/>
    </location>
</feature>
<dbReference type="PANTHER" id="PTHR30075">
    <property type="entry name" value="GLYCYL-TRNA SYNTHETASE"/>
    <property type="match status" value="1"/>
</dbReference>
<evidence type="ECO:0000256" key="3">
    <source>
        <dbReference type="ARBA" id="ARBA00012829"/>
    </source>
</evidence>
<evidence type="ECO:0000256" key="6">
    <source>
        <dbReference type="ARBA" id="ARBA00022741"/>
    </source>
</evidence>
<dbReference type="PRINTS" id="PR01044">
    <property type="entry name" value="TRNASYNTHGA"/>
</dbReference>
<dbReference type="InterPro" id="IPR015944">
    <property type="entry name" value="Gly-tRNA-synth_bsu"/>
</dbReference>
<comment type="catalytic activity">
    <reaction evidence="10">
        <text>tRNA(Gly) + glycine + ATP = glycyl-tRNA(Gly) + AMP + diphosphate</text>
        <dbReference type="Rhea" id="RHEA:16013"/>
        <dbReference type="Rhea" id="RHEA-COMP:9664"/>
        <dbReference type="Rhea" id="RHEA-COMP:9683"/>
        <dbReference type="ChEBI" id="CHEBI:30616"/>
        <dbReference type="ChEBI" id="CHEBI:33019"/>
        <dbReference type="ChEBI" id="CHEBI:57305"/>
        <dbReference type="ChEBI" id="CHEBI:78442"/>
        <dbReference type="ChEBI" id="CHEBI:78522"/>
        <dbReference type="ChEBI" id="CHEBI:456215"/>
        <dbReference type="EC" id="6.1.1.14"/>
    </reaction>
</comment>
<evidence type="ECO:0000259" key="12">
    <source>
        <dbReference type="Pfam" id="PF05746"/>
    </source>
</evidence>
<gene>
    <name evidence="13" type="ORF">AYBTSS11_LOCUS12987</name>
</gene>
<evidence type="ECO:0000256" key="11">
    <source>
        <dbReference type="SAM" id="MobiDB-lite"/>
    </source>
</evidence>
<feature type="compositionally biased region" description="Low complexity" evidence="11">
    <location>
        <begin position="39"/>
        <end position="65"/>
    </location>
</feature>
<organism evidence="13 14">
    <name type="scientific">Sphenostylis stenocarpa</name>
    <dbReference type="NCBI Taxonomy" id="92480"/>
    <lineage>
        <taxon>Eukaryota</taxon>
        <taxon>Viridiplantae</taxon>
        <taxon>Streptophyta</taxon>
        <taxon>Embryophyta</taxon>
        <taxon>Tracheophyta</taxon>
        <taxon>Spermatophyta</taxon>
        <taxon>Magnoliopsida</taxon>
        <taxon>eudicotyledons</taxon>
        <taxon>Gunneridae</taxon>
        <taxon>Pentapetalae</taxon>
        <taxon>rosids</taxon>
        <taxon>fabids</taxon>
        <taxon>Fabales</taxon>
        <taxon>Fabaceae</taxon>
        <taxon>Papilionoideae</taxon>
        <taxon>50 kb inversion clade</taxon>
        <taxon>NPAAA clade</taxon>
        <taxon>indigoferoid/millettioid clade</taxon>
        <taxon>Phaseoleae</taxon>
        <taxon>Sphenostylis</taxon>
    </lineage>
</organism>
<dbReference type="PROSITE" id="PS50861">
    <property type="entry name" value="AA_TRNA_LIGASE_II_GLYAB"/>
    <property type="match status" value="2"/>
</dbReference>
<evidence type="ECO:0000256" key="2">
    <source>
        <dbReference type="ARBA" id="ARBA00008226"/>
    </source>
</evidence>
<keyword evidence="8" id="KW-0648">Protein biosynthesis</keyword>
<dbReference type="InterPro" id="IPR006194">
    <property type="entry name" value="Gly-tRNA-synth_heterodimer"/>
</dbReference>
<name>A0AA86SFH8_9FABA</name>
<evidence type="ECO:0000256" key="9">
    <source>
        <dbReference type="ARBA" id="ARBA00023146"/>
    </source>
</evidence>
<reference evidence="13" key="1">
    <citation type="submission" date="2023-10" db="EMBL/GenBank/DDBJ databases">
        <authorList>
            <person name="Domelevo Entfellner J.-B."/>
        </authorList>
    </citation>
    <scope>NUCLEOTIDE SEQUENCE</scope>
</reference>
<keyword evidence="6" id="KW-0547">Nucleotide-binding</keyword>
<dbReference type="EC" id="6.1.1.14" evidence="3"/>
<dbReference type="Pfam" id="PF05746">
    <property type="entry name" value="DALR_1"/>
    <property type="match status" value="1"/>
</dbReference>
<dbReference type="SUPFAM" id="SSF55681">
    <property type="entry name" value="Class II aaRS and biotin synthetases"/>
    <property type="match status" value="1"/>
</dbReference>
<dbReference type="InterPro" id="IPR002310">
    <property type="entry name" value="Gly-tRNA_ligase_asu"/>
</dbReference>
<dbReference type="GO" id="GO:0045995">
    <property type="term" value="P:regulation of embryonic development"/>
    <property type="evidence" value="ECO:0007669"/>
    <property type="project" value="EnsemblPlants"/>
</dbReference>
<evidence type="ECO:0000256" key="5">
    <source>
        <dbReference type="ARBA" id="ARBA00022598"/>
    </source>
</evidence>
<keyword evidence="14" id="KW-1185">Reference proteome</keyword>
<dbReference type="GO" id="GO:0009793">
    <property type="term" value="P:embryo development ending in seed dormancy"/>
    <property type="evidence" value="ECO:0007669"/>
    <property type="project" value="EnsemblPlants"/>
</dbReference>
<evidence type="ECO:0000256" key="7">
    <source>
        <dbReference type="ARBA" id="ARBA00022840"/>
    </source>
</evidence>
<dbReference type="InterPro" id="IPR008909">
    <property type="entry name" value="DALR_anticod-bd"/>
</dbReference>
<evidence type="ECO:0000313" key="14">
    <source>
        <dbReference type="Proteomes" id="UP001189624"/>
    </source>
</evidence>
<feature type="region of interest" description="Disordered" evidence="11">
    <location>
        <begin position="39"/>
        <end position="73"/>
    </location>
</feature>
<dbReference type="AlphaFoldDB" id="A0AA86SFH8"/>
<dbReference type="NCBIfam" id="NF006827">
    <property type="entry name" value="PRK09348.1"/>
    <property type="match status" value="1"/>
</dbReference>
<dbReference type="Gene3D" id="3.30.930.10">
    <property type="entry name" value="Bira Bifunctional Protein, Domain 2"/>
    <property type="match status" value="1"/>
</dbReference>
<sequence length="1188" mass="133433">MGILALPLVISLLKPHATTRLRPSHSLFLRRRHFATTFSATTTPHSHSHSPSPSHSLSRHSSTSTQSDNRSVNSSTLTFQQAIQRLQEYWASVGCSIMQCSNTEVGAGTMNPLTYLRVLGPEPWNVAYVEPSIRPDDSRYGENPNRLQRHTQFQVILKPDPGNSQDLFIRSLSALGIDVTAHDIRFVEDNWESPVLGAWGLGWEIWMDGMEITQFTYFQQAGSLQLSPVSVEITYGLERILMLLQGVDHFKKIKYSDGITYGELFLENEKEMSAYYLEHASFDHVQKHFDFFEEEARSLLASGLTIPAYDQLLKTSHAFNILDSRGFVGVTERARYFGRMRRDQVLAHQLEVCHIPILDQWADAFTKPLSPTRFQLLRSKLSLGLARQCAQLWLKTREMLGFPLGFISEPDHFVLPKGILEAACAKDHFLLWSFTLNSKLIGSEGAIGMSSLSDIVRYVIELSVGEGDMVHDHSRAFVLEIGTEEMPPQDVIDASNQLKDLMMQLLERQRLNHGAVQAFGTPRRLVVAVENLYAKQAEKEVEVRGPPVSKAFDHEGNPTKAIEGFSRRYSVPLDLVYRKVDGAYSEAERLVELSPSIGTSIQFPDVAGKTEYVYARIKESSRHALEVLSEDLPATIAKISFPKTMRWNSQVMFSRPIRWILALHGDVVVPFMFAGVTSGNLSCGLRNTSSAVVQVESAESYSVTMKNVGIDVSVEDRKKIIFEQSNALAKSVNGQILIPKGLLDEVVNLVEAPFPVLGKFKETFLDLPKDLLTMVMQKHQKYFAVCDANGQLLPYFIAGFSQVANGSIDETTVRKGNEAVLRARYEDAKFFYEMDTRKKFSEFRKQLKNILFHEKLGTMLDKMTRVENMLTELSCILDINGDVQQIIRDAASLAMSDLSTAVVTEFTSLSGIMGRHYALRNGYSEQIAEALFEITLPRFSGDLLPESDAGTVLAIADRLDSLVGLFTAGCQPSSTNDPFGLRRISYGLVQLFVEKNKTLDFKKALELAAEVQPIKVDSHVIDDVHQFVTRRLEQFLVDKGVRAEFVRSILVERANLPCLAAKSAYKMEELSRGKLFPKVVEAYSRPTRIVRGKEDELQTEVDEAAFVTDEERVLWNTFLSVKKSINPGLDIDDFVETSCQLIQPLEDFFNNVFVMVDDDKIRVNRLTLLKGIADLPKGIADLTVLPGF</sequence>
<evidence type="ECO:0000256" key="10">
    <source>
        <dbReference type="ARBA" id="ARBA00047937"/>
    </source>
</evidence>
<comment type="similarity">
    <text evidence="2">Belongs to the class-II aminoacyl-tRNA synthetase family.</text>
</comment>
<dbReference type="HAMAP" id="MF_00254">
    <property type="entry name" value="Gly_tRNA_synth_alpha"/>
    <property type="match status" value="1"/>
</dbReference>
<dbReference type="Proteomes" id="UP001189624">
    <property type="component" value="Chromosome 4"/>
</dbReference>
<keyword evidence="7" id="KW-0067">ATP-binding</keyword>
<keyword evidence="5" id="KW-0436">Ligase</keyword>
<dbReference type="PANTHER" id="PTHR30075:SF2">
    <property type="entry name" value="GLYCINE--TRNA LIGASE, CHLOROPLASTIC_MITOCHONDRIAL 2"/>
    <property type="match status" value="1"/>
</dbReference>
<dbReference type="GO" id="GO:0009570">
    <property type="term" value="C:chloroplast stroma"/>
    <property type="evidence" value="ECO:0007669"/>
    <property type="project" value="TreeGrafter"/>
</dbReference>
<evidence type="ECO:0000256" key="1">
    <source>
        <dbReference type="ARBA" id="ARBA00004496"/>
    </source>
</evidence>
<dbReference type="Gene3D" id="1.20.58.180">
    <property type="entry name" value="Class II aaRS and biotin synthetases, domain 2"/>
    <property type="match status" value="1"/>
</dbReference>
<comment type="subcellular location">
    <subcellularLocation>
        <location evidence="1">Cytoplasm</location>
    </subcellularLocation>
</comment>
<protein>
    <recommendedName>
        <fullName evidence="3">glycine--tRNA ligase</fullName>
        <ecNumber evidence="3">6.1.1.14</ecNumber>
    </recommendedName>
</protein>